<accession>A0ABN2H390</accession>
<feature type="transmembrane region" description="Helical" evidence="5">
    <location>
        <begin position="87"/>
        <end position="110"/>
    </location>
</feature>
<evidence type="ECO:0000259" key="6">
    <source>
        <dbReference type="Pfam" id="PF02656"/>
    </source>
</evidence>
<dbReference type="InterPro" id="IPR003807">
    <property type="entry name" value="DUF202"/>
</dbReference>
<sequence>MTASSEAPFDPGLQPERTLLAWRRTCLALAVASAVVVRFAGEAIGVAAAVLGIVGVATAATAYLRASVRYRRAHEGLTNSGELPIDGLALGLVALTLLLIAGGAAIYVIGVRVQALSGAD</sequence>
<dbReference type="EMBL" id="BAAAPK010000001">
    <property type="protein sequence ID" value="GAA1681105.1"/>
    <property type="molecule type" value="Genomic_DNA"/>
</dbReference>
<feature type="domain" description="DUF202" evidence="6">
    <location>
        <begin position="10"/>
        <end position="73"/>
    </location>
</feature>
<proteinExistence type="predicted"/>
<name>A0ABN2H390_9MICO</name>
<evidence type="ECO:0000313" key="8">
    <source>
        <dbReference type="Proteomes" id="UP001500596"/>
    </source>
</evidence>
<gene>
    <name evidence="7" type="ORF">GCM10009807_26270</name>
</gene>
<comment type="subcellular location">
    <subcellularLocation>
        <location evidence="1">Endomembrane system</location>
        <topology evidence="1">Multi-pass membrane protein</topology>
    </subcellularLocation>
</comment>
<organism evidence="7 8">
    <name type="scientific">Microbacterium lacus</name>
    <dbReference type="NCBI Taxonomy" id="415217"/>
    <lineage>
        <taxon>Bacteria</taxon>
        <taxon>Bacillati</taxon>
        <taxon>Actinomycetota</taxon>
        <taxon>Actinomycetes</taxon>
        <taxon>Micrococcales</taxon>
        <taxon>Microbacteriaceae</taxon>
        <taxon>Microbacterium</taxon>
    </lineage>
</organism>
<keyword evidence="2 5" id="KW-0812">Transmembrane</keyword>
<evidence type="ECO:0000256" key="5">
    <source>
        <dbReference type="SAM" id="Phobius"/>
    </source>
</evidence>
<evidence type="ECO:0000256" key="4">
    <source>
        <dbReference type="ARBA" id="ARBA00023136"/>
    </source>
</evidence>
<evidence type="ECO:0000256" key="2">
    <source>
        <dbReference type="ARBA" id="ARBA00022692"/>
    </source>
</evidence>
<evidence type="ECO:0000313" key="7">
    <source>
        <dbReference type="EMBL" id="GAA1681105.1"/>
    </source>
</evidence>
<dbReference type="RefSeq" id="WP_344055297.1">
    <property type="nucleotide sequence ID" value="NZ_BAAAPK010000001.1"/>
</dbReference>
<feature type="transmembrane region" description="Helical" evidence="5">
    <location>
        <begin position="21"/>
        <end position="40"/>
    </location>
</feature>
<evidence type="ECO:0000256" key="1">
    <source>
        <dbReference type="ARBA" id="ARBA00004127"/>
    </source>
</evidence>
<evidence type="ECO:0000256" key="3">
    <source>
        <dbReference type="ARBA" id="ARBA00022989"/>
    </source>
</evidence>
<dbReference type="Pfam" id="PF02656">
    <property type="entry name" value="DUF202"/>
    <property type="match status" value="1"/>
</dbReference>
<comment type="caution">
    <text evidence="7">The sequence shown here is derived from an EMBL/GenBank/DDBJ whole genome shotgun (WGS) entry which is preliminary data.</text>
</comment>
<keyword evidence="8" id="KW-1185">Reference proteome</keyword>
<keyword evidence="3 5" id="KW-1133">Transmembrane helix</keyword>
<reference evidence="7 8" key="1">
    <citation type="journal article" date="2019" name="Int. J. Syst. Evol. Microbiol.">
        <title>The Global Catalogue of Microorganisms (GCM) 10K type strain sequencing project: providing services to taxonomists for standard genome sequencing and annotation.</title>
        <authorList>
            <consortium name="The Broad Institute Genomics Platform"/>
            <consortium name="The Broad Institute Genome Sequencing Center for Infectious Disease"/>
            <person name="Wu L."/>
            <person name="Ma J."/>
        </authorList>
    </citation>
    <scope>NUCLEOTIDE SEQUENCE [LARGE SCALE GENOMIC DNA]</scope>
    <source>
        <strain evidence="7 8">JCM 15575</strain>
    </source>
</reference>
<protein>
    <recommendedName>
        <fullName evidence="6">DUF202 domain-containing protein</fullName>
    </recommendedName>
</protein>
<dbReference type="Proteomes" id="UP001500596">
    <property type="component" value="Unassembled WGS sequence"/>
</dbReference>
<keyword evidence="4 5" id="KW-0472">Membrane</keyword>
<feature type="transmembrane region" description="Helical" evidence="5">
    <location>
        <begin position="46"/>
        <end position="66"/>
    </location>
</feature>